<keyword evidence="13" id="KW-0234">DNA repair</keyword>
<evidence type="ECO:0000256" key="5">
    <source>
        <dbReference type="ARBA" id="ARBA00022741"/>
    </source>
</evidence>
<dbReference type="InterPro" id="IPR036388">
    <property type="entry name" value="WH-like_DNA-bd_sf"/>
</dbReference>
<feature type="domain" description="Helicase C-terminal" evidence="19">
    <location>
        <begin position="220"/>
        <end position="368"/>
    </location>
</feature>
<dbReference type="GO" id="GO:0006310">
    <property type="term" value="P:DNA recombination"/>
    <property type="evidence" value="ECO:0007669"/>
    <property type="project" value="UniProtKB-UniRule"/>
</dbReference>
<dbReference type="InterPro" id="IPR001650">
    <property type="entry name" value="Helicase_C-like"/>
</dbReference>
<evidence type="ECO:0000256" key="3">
    <source>
        <dbReference type="ARBA" id="ARBA00005446"/>
    </source>
</evidence>
<keyword evidence="6" id="KW-0227">DNA damage</keyword>
<evidence type="ECO:0000256" key="13">
    <source>
        <dbReference type="ARBA" id="ARBA00023204"/>
    </source>
</evidence>
<dbReference type="GO" id="GO:0043590">
    <property type="term" value="C:bacterial nucleoid"/>
    <property type="evidence" value="ECO:0007669"/>
    <property type="project" value="TreeGrafter"/>
</dbReference>
<dbReference type="InterPro" id="IPR014001">
    <property type="entry name" value="Helicase_ATP-bd"/>
</dbReference>
<dbReference type="CDD" id="cd18794">
    <property type="entry name" value="SF2_C_RecQ"/>
    <property type="match status" value="1"/>
</dbReference>
<dbReference type="InterPro" id="IPR018982">
    <property type="entry name" value="RQC_domain"/>
</dbReference>
<evidence type="ECO:0000256" key="15">
    <source>
        <dbReference type="ARBA" id="ARBA00034617"/>
    </source>
</evidence>
<dbReference type="GO" id="GO:0009432">
    <property type="term" value="P:SOS response"/>
    <property type="evidence" value="ECO:0007669"/>
    <property type="project" value="UniProtKB-UniRule"/>
</dbReference>
<evidence type="ECO:0000256" key="10">
    <source>
        <dbReference type="ARBA" id="ARBA00022840"/>
    </source>
</evidence>
<dbReference type="GO" id="GO:0030894">
    <property type="term" value="C:replisome"/>
    <property type="evidence" value="ECO:0007669"/>
    <property type="project" value="TreeGrafter"/>
</dbReference>
<comment type="cofactor">
    <cofactor evidence="2">
        <name>Zn(2+)</name>
        <dbReference type="ChEBI" id="CHEBI:29105"/>
    </cofactor>
</comment>
<dbReference type="InterPro" id="IPR010997">
    <property type="entry name" value="HRDC-like_sf"/>
</dbReference>
<dbReference type="PROSITE" id="PS51192">
    <property type="entry name" value="HELICASE_ATP_BIND_1"/>
    <property type="match status" value="1"/>
</dbReference>
<dbReference type="OrthoDB" id="9760034at2"/>
<comment type="similarity">
    <text evidence="3">Belongs to the helicase family. RecQ subfamily.</text>
</comment>
<organism evidence="20 21">
    <name type="scientific">Psychrosphaera saromensis</name>
    <dbReference type="NCBI Taxonomy" id="716813"/>
    <lineage>
        <taxon>Bacteria</taxon>
        <taxon>Pseudomonadati</taxon>
        <taxon>Pseudomonadota</taxon>
        <taxon>Gammaproteobacteria</taxon>
        <taxon>Alteromonadales</taxon>
        <taxon>Pseudoalteromonadaceae</taxon>
        <taxon>Psychrosphaera</taxon>
    </lineage>
</organism>
<dbReference type="Pfam" id="PF09382">
    <property type="entry name" value="RQC"/>
    <property type="match status" value="1"/>
</dbReference>
<evidence type="ECO:0000256" key="8">
    <source>
        <dbReference type="ARBA" id="ARBA00022806"/>
    </source>
</evidence>
<dbReference type="Pfam" id="PF00271">
    <property type="entry name" value="Helicase_C"/>
    <property type="match status" value="1"/>
</dbReference>
<comment type="caution">
    <text evidence="20">The sequence shown here is derived from an EMBL/GenBank/DDBJ whole genome shotgun (WGS) entry which is preliminary data.</text>
</comment>
<evidence type="ECO:0000256" key="12">
    <source>
        <dbReference type="ARBA" id="ARBA00023172"/>
    </source>
</evidence>
<dbReference type="SUPFAM" id="SSF47819">
    <property type="entry name" value="HRDC-like"/>
    <property type="match status" value="1"/>
</dbReference>
<dbReference type="EMBL" id="MSCH01000003">
    <property type="protein sequence ID" value="PQJ52759.1"/>
    <property type="molecule type" value="Genomic_DNA"/>
</dbReference>
<dbReference type="PANTHER" id="PTHR13710:SF105">
    <property type="entry name" value="ATP-DEPENDENT DNA HELICASE Q1"/>
    <property type="match status" value="1"/>
</dbReference>
<evidence type="ECO:0000256" key="14">
    <source>
        <dbReference type="ARBA" id="ARBA00023235"/>
    </source>
</evidence>
<dbReference type="InterPro" id="IPR011545">
    <property type="entry name" value="DEAD/DEAH_box_helicase_dom"/>
</dbReference>
<evidence type="ECO:0000313" key="21">
    <source>
        <dbReference type="Proteomes" id="UP000239007"/>
    </source>
</evidence>
<comment type="catalytic activity">
    <reaction evidence="15">
        <text>Couples ATP hydrolysis with the unwinding of duplex DNA by translocating in the 3'-5' direction.</text>
        <dbReference type="EC" id="5.6.2.4"/>
    </reaction>
</comment>
<dbReference type="GO" id="GO:0043138">
    <property type="term" value="F:3'-5' DNA helicase activity"/>
    <property type="evidence" value="ECO:0007669"/>
    <property type="project" value="UniProtKB-EC"/>
</dbReference>
<evidence type="ECO:0000256" key="1">
    <source>
        <dbReference type="ARBA" id="ARBA00001946"/>
    </source>
</evidence>
<dbReference type="SMART" id="SM00490">
    <property type="entry name" value="HELICc"/>
    <property type="match status" value="1"/>
</dbReference>
<dbReference type="GO" id="GO:0005737">
    <property type="term" value="C:cytoplasm"/>
    <property type="evidence" value="ECO:0007669"/>
    <property type="project" value="TreeGrafter"/>
</dbReference>
<dbReference type="FunFam" id="3.40.50.300:FF:000156">
    <property type="entry name" value="ATP-dependent DNA helicase recQ"/>
    <property type="match status" value="1"/>
</dbReference>
<keyword evidence="21" id="KW-1185">Reference proteome</keyword>
<dbReference type="InterPro" id="IPR002121">
    <property type="entry name" value="HRDC_dom"/>
</dbReference>
<dbReference type="SUPFAM" id="SSF52540">
    <property type="entry name" value="P-loop containing nucleoside triphosphate hydrolases"/>
    <property type="match status" value="1"/>
</dbReference>
<dbReference type="Gene3D" id="1.10.150.80">
    <property type="entry name" value="HRDC domain"/>
    <property type="match status" value="1"/>
</dbReference>
<dbReference type="GO" id="GO:0016787">
    <property type="term" value="F:hydrolase activity"/>
    <property type="evidence" value="ECO:0007669"/>
    <property type="project" value="UniProtKB-KW"/>
</dbReference>
<name>A0A2S7USP4_9GAMM</name>
<dbReference type="InterPro" id="IPR004589">
    <property type="entry name" value="DNA_helicase_ATP-dep_RecQ"/>
</dbReference>
<comment type="cofactor">
    <cofactor evidence="1">
        <name>Mg(2+)</name>
        <dbReference type="ChEBI" id="CHEBI:18420"/>
    </cofactor>
</comment>
<dbReference type="Gene3D" id="3.40.50.300">
    <property type="entry name" value="P-loop containing nucleotide triphosphate hydrolases"/>
    <property type="match status" value="2"/>
</dbReference>
<dbReference type="Proteomes" id="UP000239007">
    <property type="component" value="Unassembled WGS sequence"/>
</dbReference>
<keyword evidence="8 20" id="KW-0347">Helicase</keyword>
<dbReference type="AlphaFoldDB" id="A0A2S7USP4"/>
<protein>
    <recommendedName>
        <fullName evidence="16">DNA helicase RecQ</fullName>
        <ecNumber evidence="16">5.6.2.4</ecNumber>
    </recommendedName>
</protein>
<dbReference type="InterPro" id="IPR044876">
    <property type="entry name" value="HRDC_dom_sf"/>
</dbReference>
<keyword evidence="12" id="KW-0233">DNA recombination</keyword>
<dbReference type="NCBIfam" id="TIGR00614">
    <property type="entry name" value="recQ_fam"/>
    <property type="match status" value="1"/>
</dbReference>
<dbReference type="FunFam" id="1.10.150.80:FF:000002">
    <property type="entry name" value="ATP-dependent DNA helicase RecQ"/>
    <property type="match status" value="1"/>
</dbReference>
<evidence type="ECO:0000256" key="6">
    <source>
        <dbReference type="ARBA" id="ARBA00022763"/>
    </source>
</evidence>
<accession>A0A2S7USP4</accession>
<dbReference type="SMART" id="SM00956">
    <property type="entry name" value="RQC"/>
    <property type="match status" value="1"/>
</dbReference>
<evidence type="ECO:0000256" key="2">
    <source>
        <dbReference type="ARBA" id="ARBA00001947"/>
    </source>
</evidence>
<proteinExistence type="inferred from homology"/>
<evidence type="ECO:0000259" key="18">
    <source>
        <dbReference type="PROSITE" id="PS51192"/>
    </source>
</evidence>
<dbReference type="GO" id="GO:0006281">
    <property type="term" value="P:DNA repair"/>
    <property type="evidence" value="ECO:0007669"/>
    <property type="project" value="UniProtKB-KW"/>
</dbReference>
<dbReference type="CDD" id="cd17920">
    <property type="entry name" value="DEXHc_RecQ"/>
    <property type="match status" value="1"/>
</dbReference>
<keyword evidence="9" id="KW-0862">Zinc</keyword>
<dbReference type="InterPro" id="IPR027417">
    <property type="entry name" value="P-loop_NTPase"/>
</dbReference>
<dbReference type="GO" id="GO:0009378">
    <property type="term" value="F:four-way junction helicase activity"/>
    <property type="evidence" value="ECO:0007669"/>
    <property type="project" value="TreeGrafter"/>
</dbReference>
<dbReference type="InterPro" id="IPR006293">
    <property type="entry name" value="DNA_helicase_ATP-dep_RecQ_bac"/>
</dbReference>
<dbReference type="FunFam" id="3.40.50.300:FF:000296">
    <property type="entry name" value="ATP-dependent DNA helicase RecQ"/>
    <property type="match status" value="1"/>
</dbReference>
<dbReference type="GO" id="GO:0006260">
    <property type="term" value="P:DNA replication"/>
    <property type="evidence" value="ECO:0007669"/>
    <property type="project" value="InterPro"/>
</dbReference>
<evidence type="ECO:0000256" key="7">
    <source>
        <dbReference type="ARBA" id="ARBA00022801"/>
    </source>
</evidence>
<dbReference type="PANTHER" id="PTHR13710">
    <property type="entry name" value="DNA HELICASE RECQ FAMILY MEMBER"/>
    <property type="match status" value="1"/>
</dbReference>
<dbReference type="EC" id="5.6.2.4" evidence="16"/>
<keyword evidence="4" id="KW-0479">Metal-binding</keyword>
<keyword evidence="11" id="KW-0238">DNA-binding</keyword>
<feature type="domain" description="Helicase ATP-binding" evidence="18">
    <location>
        <begin position="31"/>
        <end position="199"/>
    </location>
</feature>
<dbReference type="FunFam" id="1.10.10.10:FF:000175">
    <property type="entry name" value="ATP-dependent DNA helicase RecQ"/>
    <property type="match status" value="1"/>
</dbReference>
<evidence type="ECO:0000256" key="9">
    <source>
        <dbReference type="ARBA" id="ARBA00022833"/>
    </source>
</evidence>
<gene>
    <name evidence="20" type="ORF">BTO11_03195</name>
</gene>
<dbReference type="InterPro" id="IPR036390">
    <property type="entry name" value="WH_DNA-bd_sf"/>
</dbReference>
<evidence type="ECO:0000259" key="17">
    <source>
        <dbReference type="PROSITE" id="PS50967"/>
    </source>
</evidence>
<dbReference type="SMART" id="SM00341">
    <property type="entry name" value="HRDC"/>
    <property type="match status" value="1"/>
</dbReference>
<dbReference type="Pfam" id="PF16124">
    <property type="entry name" value="RecQ_Zn_bind"/>
    <property type="match status" value="1"/>
</dbReference>
<keyword evidence="5" id="KW-0547">Nucleotide-binding</keyword>
<evidence type="ECO:0000256" key="16">
    <source>
        <dbReference type="NCBIfam" id="TIGR01389"/>
    </source>
</evidence>
<evidence type="ECO:0000256" key="11">
    <source>
        <dbReference type="ARBA" id="ARBA00023125"/>
    </source>
</evidence>
<dbReference type="Pfam" id="PF00570">
    <property type="entry name" value="HRDC"/>
    <property type="match status" value="1"/>
</dbReference>
<keyword evidence="10" id="KW-0067">ATP-binding</keyword>
<dbReference type="GO" id="GO:0005524">
    <property type="term" value="F:ATP binding"/>
    <property type="evidence" value="ECO:0007669"/>
    <property type="project" value="UniProtKB-KW"/>
</dbReference>
<dbReference type="NCBIfam" id="TIGR01389">
    <property type="entry name" value="recQ"/>
    <property type="match status" value="1"/>
</dbReference>
<evidence type="ECO:0000259" key="19">
    <source>
        <dbReference type="PROSITE" id="PS51194"/>
    </source>
</evidence>
<dbReference type="Gene3D" id="1.10.10.10">
    <property type="entry name" value="Winged helix-like DNA-binding domain superfamily/Winged helix DNA-binding domain"/>
    <property type="match status" value="1"/>
</dbReference>
<evidence type="ECO:0000313" key="20">
    <source>
        <dbReference type="EMBL" id="PQJ52759.1"/>
    </source>
</evidence>
<keyword evidence="14" id="KW-0413">Isomerase</keyword>
<dbReference type="Pfam" id="PF00270">
    <property type="entry name" value="DEAD"/>
    <property type="match status" value="1"/>
</dbReference>
<dbReference type="InterPro" id="IPR032284">
    <property type="entry name" value="RecQ_Zn-bd"/>
</dbReference>
<feature type="domain" description="HRDC" evidence="17">
    <location>
        <begin position="524"/>
        <end position="602"/>
    </location>
</feature>
<dbReference type="SMART" id="SM00487">
    <property type="entry name" value="DEXDc"/>
    <property type="match status" value="1"/>
</dbReference>
<reference evidence="20 21" key="1">
    <citation type="submission" date="2016-12" db="EMBL/GenBank/DDBJ databases">
        <title>Diversity of luminous bacteria.</title>
        <authorList>
            <person name="Yoshizawa S."/>
            <person name="Kogure K."/>
        </authorList>
    </citation>
    <scope>NUCLEOTIDE SEQUENCE [LARGE SCALE GENOMIC DNA]</scope>
    <source>
        <strain evidence="20 21">SA4-48</strain>
    </source>
</reference>
<dbReference type="GO" id="GO:0003677">
    <property type="term" value="F:DNA binding"/>
    <property type="evidence" value="ECO:0007669"/>
    <property type="project" value="UniProtKB-KW"/>
</dbReference>
<dbReference type="SUPFAM" id="SSF46785">
    <property type="entry name" value="Winged helix' DNA-binding domain"/>
    <property type="match status" value="1"/>
</dbReference>
<dbReference type="PROSITE" id="PS50967">
    <property type="entry name" value="HRDC"/>
    <property type="match status" value="1"/>
</dbReference>
<sequence length="602" mass="67766">MLLSLPANTPLSLLNKTFGYESFRDGQQEVIDACLAGQDSLVLMPTGGGKSLCYQIPALLQSHITVVVTPLLSLMKDQVDQLLELGIAAAFINSQQDRQEQIQVLNQVQHGEVKIIYVSPERLLQPSFMDHLKFCGVSLFAIDEAHCLSHWGHDFRQDYLRLHCIKPNFPNTPIMALTATADKATRHDISYQLQLQDPFIHVGSFDRPNLRYTIEEKFKPLNQLLTFLGTQSDNCGIVYCSSRARVDDITAKLQAKGFKAEAYHAGWDTAHRIAVQDKFQRDDIEIVVATIAFGMGINKPNIRFVVHYDLAKTIENYYQETGRAGRDGLPAECLLFFDSADVPRVKRMISDNPNEDRAKVELQRFNAMVALADAQTCRRQVLLNYFNEYNNHTCGNCDICLDPPKSFDGTLLAQQALSCVYRSGQQFGVGHVIDILRGSQNVRIKDHGHDKLSTYGIGKDQSQEYWLSIMRQLIHQGLVEQDISQGSRLLLTEKSRPYLKSEKILDLAVPRIGRTHLYEKPAKVNYDKHLFARLKGLRKSIAQEHDVPPFVVFSDAALVDMANKLPTNPRAFLAVSGVGETKLQRYGPAFLQVIEQHLAGDN</sequence>
<dbReference type="PROSITE" id="PS51194">
    <property type="entry name" value="HELICASE_CTER"/>
    <property type="match status" value="1"/>
</dbReference>
<dbReference type="GO" id="GO:0046872">
    <property type="term" value="F:metal ion binding"/>
    <property type="evidence" value="ECO:0007669"/>
    <property type="project" value="UniProtKB-KW"/>
</dbReference>
<keyword evidence="7" id="KW-0378">Hydrolase</keyword>
<evidence type="ECO:0000256" key="4">
    <source>
        <dbReference type="ARBA" id="ARBA00022723"/>
    </source>
</evidence>